<dbReference type="AlphaFoldDB" id="A0A7K4U330"/>
<proteinExistence type="predicted"/>
<comment type="caution">
    <text evidence="2">The sequence shown here is derived from an EMBL/GenBank/DDBJ whole genome shotgun (WGS) entry which is preliminary data.</text>
</comment>
<sequence>MPEGTGALREVLPKQGTGGGHRPALPAQPAARSRPFSPFAGQLSVEDTAAMVLCKPKILPLKSVSLEKLEKLQRAALEAAQPPEEAPPPSAGAAPPRQ</sequence>
<dbReference type="GO" id="GO:0060271">
    <property type="term" value="P:cilium assembly"/>
    <property type="evidence" value="ECO:0007669"/>
    <property type="project" value="InterPro"/>
</dbReference>
<dbReference type="GO" id="GO:0097500">
    <property type="term" value="P:receptor localization to non-motile cilium"/>
    <property type="evidence" value="ECO:0007669"/>
    <property type="project" value="TreeGrafter"/>
</dbReference>
<dbReference type="Proteomes" id="UP000580691">
    <property type="component" value="Unassembled WGS sequence"/>
</dbReference>
<feature type="region of interest" description="Disordered" evidence="1">
    <location>
        <begin position="1"/>
        <end position="38"/>
    </location>
</feature>
<keyword evidence="3" id="KW-1185">Reference proteome</keyword>
<evidence type="ECO:0000256" key="1">
    <source>
        <dbReference type="SAM" id="MobiDB-lite"/>
    </source>
</evidence>
<evidence type="ECO:0000313" key="2">
    <source>
        <dbReference type="EMBL" id="NWR03908.1"/>
    </source>
</evidence>
<accession>A0A7K4U330</accession>
<dbReference type="PANTHER" id="PTHR28596">
    <property type="entry name" value="BBSOME-INTERACTING PROTEIN 1"/>
    <property type="match status" value="1"/>
</dbReference>
<feature type="region of interest" description="Disordered" evidence="1">
    <location>
        <begin position="75"/>
        <end position="98"/>
    </location>
</feature>
<protein>
    <submittedName>
        <fullName evidence="2">BBIP1 protein</fullName>
    </submittedName>
</protein>
<reference evidence="2 3" key="1">
    <citation type="submission" date="2019-09" db="EMBL/GenBank/DDBJ databases">
        <title>Bird 10,000 Genomes (B10K) Project - Family phase.</title>
        <authorList>
            <person name="Zhang G."/>
        </authorList>
    </citation>
    <scope>NUCLEOTIDE SEQUENCE [LARGE SCALE GENOMIC DNA]</scope>
    <source>
        <strain evidence="2">B10K-DU-002-08</strain>
        <tissue evidence="2">Muscle</tissue>
    </source>
</reference>
<feature type="non-terminal residue" evidence="2">
    <location>
        <position position="1"/>
    </location>
</feature>
<evidence type="ECO:0000313" key="3">
    <source>
        <dbReference type="Proteomes" id="UP000580691"/>
    </source>
</evidence>
<dbReference type="InterPro" id="IPR028233">
    <property type="entry name" value="BBIP10"/>
</dbReference>
<feature type="non-terminal residue" evidence="2">
    <location>
        <position position="98"/>
    </location>
</feature>
<gene>
    <name evidence="2" type="primary">Bbip1</name>
    <name evidence="2" type="ORF">SINWEB_R15818</name>
</gene>
<organism evidence="2 3">
    <name type="scientific">Sinosuthora webbiana</name>
    <dbReference type="NCBI Taxonomy" id="337173"/>
    <lineage>
        <taxon>Eukaryota</taxon>
        <taxon>Metazoa</taxon>
        <taxon>Chordata</taxon>
        <taxon>Craniata</taxon>
        <taxon>Vertebrata</taxon>
        <taxon>Euteleostomi</taxon>
        <taxon>Archelosauria</taxon>
        <taxon>Archosauria</taxon>
        <taxon>Dinosauria</taxon>
        <taxon>Saurischia</taxon>
        <taxon>Theropoda</taxon>
        <taxon>Coelurosauria</taxon>
        <taxon>Aves</taxon>
        <taxon>Neognathae</taxon>
        <taxon>Neoaves</taxon>
        <taxon>Telluraves</taxon>
        <taxon>Australaves</taxon>
        <taxon>Passeriformes</taxon>
        <taxon>Sylvioidea</taxon>
        <taxon>Sylviidae</taxon>
        <taxon>Sinosuthora</taxon>
    </lineage>
</organism>
<dbReference type="Pfam" id="PF14777">
    <property type="entry name" value="BBIP10"/>
    <property type="match status" value="1"/>
</dbReference>
<dbReference type="OrthoDB" id="2154978at2759"/>
<dbReference type="EMBL" id="VXBN01006742">
    <property type="protein sequence ID" value="NWR03908.1"/>
    <property type="molecule type" value="Genomic_DNA"/>
</dbReference>
<dbReference type="GO" id="GO:0034464">
    <property type="term" value="C:BBSome"/>
    <property type="evidence" value="ECO:0007669"/>
    <property type="project" value="InterPro"/>
</dbReference>
<name>A0A7K4U330_9SYLV</name>
<dbReference type="PANTHER" id="PTHR28596:SF1">
    <property type="entry name" value="BBSOME-INTERACTING PROTEIN 1"/>
    <property type="match status" value="1"/>
</dbReference>